<organism evidence="2 3">
    <name type="scientific">Vigna unguiculata</name>
    <name type="common">Cowpea</name>
    <dbReference type="NCBI Taxonomy" id="3917"/>
    <lineage>
        <taxon>Eukaryota</taxon>
        <taxon>Viridiplantae</taxon>
        <taxon>Streptophyta</taxon>
        <taxon>Embryophyta</taxon>
        <taxon>Tracheophyta</taxon>
        <taxon>Spermatophyta</taxon>
        <taxon>Magnoliopsida</taxon>
        <taxon>eudicotyledons</taxon>
        <taxon>Gunneridae</taxon>
        <taxon>Pentapetalae</taxon>
        <taxon>rosids</taxon>
        <taxon>fabids</taxon>
        <taxon>Fabales</taxon>
        <taxon>Fabaceae</taxon>
        <taxon>Papilionoideae</taxon>
        <taxon>50 kb inversion clade</taxon>
        <taxon>NPAAA clade</taxon>
        <taxon>indigoferoid/millettioid clade</taxon>
        <taxon>Phaseoleae</taxon>
        <taxon>Vigna</taxon>
    </lineage>
</organism>
<dbReference type="Proteomes" id="UP000501690">
    <property type="component" value="Linkage Group LG2"/>
</dbReference>
<name>A0A4D6L5W3_VIGUN</name>
<dbReference type="EMBL" id="CP039346">
    <property type="protein sequence ID" value="QCD83888.1"/>
    <property type="molecule type" value="Genomic_DNA"/>
</dbReference>
<evidence type="ECO:0000256" key="1">
    <source>
        <dbReference type="SAM" id="MobiDB-lite"/>
    </source>
</evidence>
<protein>
    <submittedName>
        <fullName evidence="2">Uncharacterized protein</fullName>
    </submittedName>
</protein>
<gene>
    <name evidence="2" type="ORF">DEO72_LG2g4236</name>
</gene>
<accession>A0A4D6L5W3</accession>
<evidence type="ECO:0000313" key="2">
    <source>
        <dbReference type="EMBL" id="QCD83888.1"/>
    </source>
</evidence>
<proteinExistence type="predicted"/>
<reference evidence="2 3" key="1">
    <citation type="submission" date="2019-04" db="EMBL/GenBank/DDBJ databases">
        <title>An improved genome assembly and genetic linkage map for asparagus bean, Vigna unguiculata ssp. sesquipedialis.</title>
        <authorList>
            <person name="Xia Q."/>
            <person name="Zhang R."/>
            <person name="Dong Y."/>
        </authorList>
    </citation>
    <scope>NUCLEOTIDE SEQUENCE [LARGE SCALE GENOMIC DNA]</scope>
    <source>
        <tissue evidence="2">Leaf</tissue>
    </source>
</reference>
<keyword evidence="3" id="KW-1185">Reference proteome</keyword>
<dbReference type="AlphaFoldDB" id="A0A4D6L5W3"/>
<sequence length="123" mass="13162">MEKTRNPKGKGKAPTSSVTPSRKPSFKNYGAGQQNFEDSKIKSDSCSCVLRRNGSGKVFYDGGAGQKFENSMINGVKVESETTSSSGSMIKTTSSEIYCSTCESFNNLGTGSQNFEGSMIRIG</sequence>
<evidence type="ECO:0000313" key="3">
    <source>
        <dbReference type="Proteomes" id="UP000501690"/>
    </source>
</evidence>
<feature type="region of interest" description="Disordered" evidence="1">
    <location>
        <begin position="1"/>
        <end position="34"/>
    </location>
</feature>
<feature type="compositionally biased region" description="Basic residues" evidence="1">
    <location>
        <begin position="1"/>
        <end position="11"/>
    </location>
</feature>